<evidence type="ECO:0000256" key="1">
    <source>
        <dbReference type="ARBA" id="ARBA00004651"/>
    </source>
</evidence>
<dbReference type="PANTHER" id="PTHR30250:SF11">
    <property type="entry name" value="O-ANTIGEN TRANSPORTER-RELATED"/>
    <property type="match status" value="1"/>
</dbReference>
<feature type="transmembrane region" description="Helical" evidence="6">
    <location>
        <begin position="122"/>
        <end position="140"/>
    </location>
</feature>
<dbReference type="Pfam" id="PF01943">
    <property type="entry name" value="Polysacc_synt"/>
    <property type="match status" value="1"/>
</dbReference>
<feature type="transmembrane region" description="Helical" evidence="6">
    <location>
        <begin position="149"/>
        <end position="168"/>
    </location>
</feature>
<feature type="transmembrane region" description="Helical" evidence="6">
    <location>
        <begin position="327"/>
        <end position="345"/>
    </location>
</feature>
<protein>
    <recommendedName>
        <fullName evidence="8">Polysaccharide biosynthesis protein</fullName>
    </recommendedName>
</protein>
<keyword evidence="5 6" id="KW-0472">Membrane</keyword>
<feature type="transmembrane region" description="Helical" evidence="6">
    <location>
        <begin position="215"/>
        <end position="238"/>
    </location>
</feature>
<accession>A0A6S6SFJ9</accession>
<gene>
    <name evidence="7" type="ORF">HELGO_WM30965</name>
</gene>
<evidence type="ECO:0000256" key="5">
    <source>
        <dbReference type="ARBA" id="ARBA00023136"/>
    </source>
</evidence>
<feature type="transmembrane region" description="Helical" evidence="6">
    <location>
        <begin position="86"/>
        <end position="110"/>
    </location>
</feature>
<feature type="transmembrane region" description="Helical" evidence="6">
    <location>
        <begin position="55"/>
        <end position="74"/>
    </location>
</feature>
<feature type="transmembrane region" description="Helical" evidence="6">
    <location>
        <begin position="357"/>
        <end position="375"/>
    </location>
</feature>
<comment type="subcellular location">
    <subcellularLocation>
        <location evidence="1">Cell membrane</location>
        <topology evidence="1">Multi-pass membrane protein</topology>
    </subcellularLocation>
</comment>
<feature type="transmembrane region" description="Helical" evidence="6">
    <location>
        <begin position="283"/>
        <end position="307"/>
    </location>
</feature>
<feature type="transmembrane region" description="Helical" evidence="6">
    <location>
        <begin position="28"/>
        <end position="49"/>
    </location>
</feature>
<feature type="transmembrane region" description="Helical" evidence="6">
    <location>
        <begin position="250"/>
        <end position="271"/>
    </location>
</feature>
<feature type="transmembrane region" description="Helical" evidence="6">
    <location>
        <begin position="174"/>
        <end position="194"/>
    </location>
</feature>
<name>A0A6S6SFJ9_9BACT</name>
<keyword evidence="4 6" id="KW-1133">Transmembrane helix</keyword>
<reference evidence="7" key="1">
    <citation type="submission" date="2020-01" db="EMBL/GenBank/DDBJ databases">
        <authorList>
            <person name="Meier V. D."/>
            <person name="Meier V D."/>
        </authorList>
    </citation>
    <scope>NUCLEOTIDE SEQUENCE</scope>
    <source>
        <strain evidence="7">HLG_WM_MAG_02</strain>
    </source>
</reference>
<organism evidence="7">
    <name type="scientific">uncultured Sulfurovum sp</name>
    <dbReference type="NCBI Taxonomy" id="269237"/>
    <lineage>
        <taxon>Bacteria</taxon>
        <taxon>Pseudomonadati</taxon>
        <taxon>Campylobacterota</taxon>
        <taxon>Epsilonproteobacteria</taxon>
        <taxon>Campylobacterales</taxon>
        <taxon>Sulfurovaceae</taxon>
        <taxon>Sulfurovum</taxon>
        <taxon>environmental samples</taxon>
    </lineage>
</organism>
<keyword evidence="3 6" id="KW-0812">Transmembrane</keyword>
<evidence type="ECO:0000256" key="3">
    <source>
        <dbReference type="ARBA" id="ARBA00022692"/>
    </source>
</evidence>
<dbReference type="InterPro" id="IPR050833">
    <property type="entry name" value="Poly_Biosynth_Transport"/>
</dbReference>
<evidence type="ECO:0000313" key="7">
    <source>
        <dbReference type="EMBL" id="CAA6804988.1"/>
    </source>
</evidence>
<evidence type="ECO:0000256" key="6">
    <source>
        <dbReference type="SAM" id="Phobius"/>
    </source>
</evidence>
<dbReference type="EMBL" id="CACVAZ010000022">
    <property type="protein sequence ID" value="CAA6804988.1"/>
    <property type="molecule type" value="Genomic_DNA"/>
</dbReference>
<evidence type="ECO:0000256" key="2">
    <source>
        <dbReference type="ARBA" id="ARBA00022475"/>
    </source>
</evidence>
<evidence type="ECO:0000256" key="4">
    <source>
        <dbReference type="ARBA" id="ARBA00022989"/>
    </source>
</evidence>
<dbReference type="PANTHER" id="PTHR30250">
    <property type="entry name" value="PST FAMILY PREDICTED COLANIC ACID TRANSPORTER"/>
    <property type="match status" value="1"/>
</dbReference>
<keyword evidence="2" id="KW-1003">Cell membrane</keyword>
<dbReference type="InterPro" id="IPR002797">
    <property type="entry name" value="Polysacc_synth"/>
</dbReference>
<evidence type="ECO:0008006" key="8">
    <source>
        <dbReference type="Google" id="ProtNLM"/>
    </source>
</evidence>
<dbReference type="AlphaFoldDB" id="A0A6S6SFJ9"/>
<feature type="transmembrane region" description="Helical" evidence="6">
    <location>
        <begin position="387"/>
        <end position="410"/>
    </location>
</feature>
<proteinExistence type="predicted"/>
<sequence length="416" mass="48340">MIFLQNLKNKIFLRDGHFILLAQLVEKVINFVIMIIAARYMNVAVYGNFSYVKSIIATLTPFSGFGGNHALLRFGMDTNELKEKYILLYSSLFFGSIFTIILIFIVYFLFDISSEVEDIFSIYIFFILFYYLFLTIQNFYRIIKDNRSYALHSIKYSFSILIFGTLSLVFFNEIIFVITITLLPLFYIIISNFFQLKEKTKIQIKFNKEYWKYGLIIGIGAFLNQFFLQADILVLGYLKIEPVLIAQYKVSTLVIYLFLFIPNSFLVRDFTLISENAKNSTFLISYAFSYMQYTSLALFIILPIFYFLSNSLLSLLFGIDYVNEENIQNILIFSIVGFVLFRMPFGNILNAVGYAKFNVYNAIITIVLALFFLILGTKKYGIEGTAYAMVLVTSISGILSLAMFWYYIFLLKKNNK</sequence>
<dbReference type="GO" id="GO:0005886">
    <property type="term" value="C:plasma membrane"/>
    <property type="evidence" value="ECO:0007669"/>
    <property type="project" value="UniProtKB-SubCell"/>
</dbReference>